<protein>
    <submittedName>
        <fullName evidence="1">Flippase-like domain-containing protein</fullName>
    </submittedName>
</protein>
<accession>A0AC61RM48</accession>
<comment type="caution">
    <text evidence="1">The sequence shown here is derived from an EMBL/GenBank/DDBJ whole genome shotgun (WGS) entry which is preliminary data.</text>
</comment>
<name>A0AC61RM48_9BACT</name>
<evidence type="ECO:0000313" key="1">
    <source>
        <dbReference type="EMBL" id="TGY79182.1"/>
    </source>
</evidence>
<proteinExistence type="predicted"/>
<gene>
    <name evidence="1" type="ORF">E5331_07320</name>
</gene>
<sequence length="393" mass="43526">MNTNDTSSHISTSPGAIPDVSTNTSSLIPSTTSVSDSGHSYKNAVREYLGKGLRYVVPLVISVCLLIWLFHKVNFHDVVTTVKDGCNFCWIAVMMLLTMLSRMIRGVRWGLQLRAAGVKRMPVVCEWVTIWGAYALNIVFPQLGEAWRCVFVSRREKTQLSTVIGTDVGDRGSDLVVILVLLGVSLVVAHPFISDFINRYSLGRDMRDITDDPVVWIGLGIVVGGLWAILHFCKTMIWVKRLDTNLDRIWDGFKVIFTMKKWWLYLLLTIAIWVCYFLQTYVVFFAFPFTHKLITDPHMAYGLIPGLVVFVFGSMSMAIPSNGGLGPWNLAIMFALSLFGISNTEGTAFSIVMWSCQAIMIIALGVFSAIYVSTTSGKGGDTTQNTSTSAAKA</sequence>
<keyword evidence="2" id="KW-1185">Reference proteome</keyword>
<evidence type="ECO:0000313" key="2">
    <source>
        <dbReference type="Proteomes" id="UP000306319"/>
    </source>
</evidence>
<dbReference type="EMBL" id="SRYB01000008">
    <property type="protein sequence ID" value="TGY79182.1"/>
    <property type="molecule type" value="Genomic_DNA"/>
</dbReference>
<dbReference type="Proteomes" id="UP000306319">
    <property type="component" value="Unassembled WGS sequence"/>
</dbReference>
<reference evidence="1" key="1">
    <citation type="submission" date="2019-04" db="EMBL/GenBank/DDBJ databases">
        <title>Microbes associate with the intestines of laboratory mice.</title>
        <authorList>
            <person name="Navarre W."/>
            <person name="Wong E."/>
            <person name="Huang K."/>
            <person name="Tropini C."/>
            <person name="Ng K."/>
            <person name="Yu B."/>
        </authorList>
    </citation>
    <scope>NUCLEOTIDE SEQUENCE</scope>
    <source>
        <strain evidence="1">NM04_E33</strain>
    </source>
</reference>
<organism evidence="1 2">
    <name type="scientific">Lepagella muris</name>
    <dbReference type="NCBI Taxonomy" id="3032870"/>
    <lineage>
        <taxon>Bacteria</taxon>
        <taxon>Pseudomonadati</taxon>
        <taxon>Bacteroidota</taxon>
        <taxon>Bacteroidia</taxon>
        <taxon>Bacteroidales</taxon>
        <taxon>Muribaculaceae</taxon>
        <taxon>Lepagella</taxon>
    </lineage>
</organism>